<dbReference type="Gene3D" id="3.20.20.190">
    <property type="entry name" value="Phosphatidylinositol (PI) phosphodiesterase"/>
    <property type="match status" value="1"/>
</dbReference>
<organism evidence="1">
    <name type="scientific">marine sediment metagenome</name>
    <dbReference type="NCBI Taxonomy" id="412755"/>
    <lineage>
        <taxon>unclassified sequences</taxon>
        <taxon>metagenomes</taxon>
        <taxon>ecological metagenomes</taxon>
    </lineage>
</organism>
<dbReference type="GO" id="GO:0008081">
    <property type="term" value="F:phosphoric diester hydrolase activity"/>
    <property type="evidence" value="ECO:0007669"/>
    <property type="project" value="InterPro"/>
</dbReference>
<dbReference type="GO" id="GO:0006629">
    <property type="term" value="P:lipid metabolic process"/>
    <property type="evidence" value="ECO:0007669"/>
    <property type="project" value="InterPro"/>
</dbReference>
<reference evidence="1" key="1">
    <citation type="journal article" date="2015" name="Nature">
        <title>Complex archaea that bridge the gap between prokaryotes and eukaryotes.</title>
        <authorList>
            <person name="Spang A."/>
            <person name="Saw J.H."/>
            <person name="Jorgensen S.L."/>
            <person name="Zaremba-Niedzwiedzka K."/>
            <person name="Martijn J."/>
            <person name="Lind A.E."/>
            <person name="van Eijk R."/>
            <person name="Schleper C."/>
            <person name="Guy L."/>
            <person name="Ettema T.J."/>
        </authorList>
    </citation>
    <scope>NUCLEOTIDE SEQUENCE</scope>
</reference>
<dbReference type="AlphaFoldDB" id="A0A0F8Z0E7"/>
<dbReference type="SUPFAM" id="SSF51695">
    <property type="entry name" value="PLC-like phosphodiesterases"/>
    <property type="match status" value="1"/>
</dbReference>
<evidence type="ECO:0000313" key="1">
    <source>
        <dbReference type="EMBL" id="KKK87123.1"/>
    </source>
</evidence>
<proteinExistence type="predicted"/>
<dbReference type="InterPro" id="IPR017946">
    <property type="entry name" value="PLC-like_Pdiesterase_TIM-brl"/>
</dbReference>
<accession>A0A0F8Z0E7</accession>
<comment type="caution">
    <text evidence="1">The sequence shown here is derived from an EMBL/GenBank/DDBJ whole genome shotgun (WGS) entry which is preliminary data.</text>
</comment>
<gene>
    <name evidence="1" type="ORF">LCGC14_2756400</name>
</gene>
<protein>
    <submittedName>
        <fullName evidence="1">Uncharacterized protein</fullName>
    </submittedName>
</protein>
<name>A0A0F8Z0E7_9ZZZZ</name>
<dbReference type="EMBL" id="LAZR01050544">
    <property type="protein sequence ID" value="KKK87123.1"/>
    <property type="molecule type" value="Genomic_DNA"/>
</dbReference>
<sequence>MVRYHLGFYKTSHNSYGASIIDQLNSGVRGIELDIHDNGVEDDGLFRIGHFGIGVGVARGVRGNPNHHNLTEWLDVINNWSNANPSYSFSKEFRGFRQRFWPTPGHPFAPQHVPPSRIIVHADGFLSRT</sequence>